<dbReference type="SUPFAM" id="SSF46689">
    <property type="entry name" value="Homeodomain-like"/>
    <property type="match status" value="1"/>
</dbReference>
<evidence type="ECO:0000256" key="6">
    <source>
        <dbReference type="PROSITE-ProRule" id="PRU00108"/>
    </source>
</evidence>
<dbReference type="InterPro" id="IPR050649">
    <property type="entry name" value="Paired_Homeobox_TFs"/>
</dbReference>
<feature type="compositionally biased region" description="Basic and acidic residues" evidence="8">
    <location>
        <begin position="135"/>
        <end position="148"/>
    </location>
</feature>
<dbReference type="SMART" id="SM00389">
    <property type="entry name" value="HOX"/>
    <property type="match status" value="1"/>
</dbReference>
<dbReference type="Pfam" id="PF00046">
    <property type="entry name" value="Homeodomain"/>
    <property type="match status" value="1"/>
</dbReference>
<dbReference type="PANTHER" id="PTHR24329">
    <property type="entry name" value="HOMEOBOX PROTEIN ARISTALESS"/>
    <property type="match status" value="1"/>
</dbReference>
<evidence type="ECO:0000256" key="2">
    <source>
        <dbReference type="ARBA" id="ARBA00022473"/>
    </source>
</evidence>
<dbReference type="Gene3D" id="1.10.10.60">
    <property type="entry name" value="Homeodomain-like"/>
    <property type="match status" value="1"/>
</dbReference>
<name>A0A8B7Z3X9_ACAPL</name>
<proteinExistence type="predicted"/>
<keyword evidence="5 6" id="KW-0539">Nucleus</keyword>
<feature type="domain" description="Homeobox" evidence="9">
    <location>
        <begin position="169"/>
        <end position="229"/>
    </location>
</feature>
<keyword evidence="4 6" id="KW-0371">Homeobox</keyword>
<dbReference type="GeneID" id="110984142"/>
<dbReference type="InterPro" id="IPR017970">
    <property type="entry name" value="Homeobox_CS"/>
</dbReference>
<dbReference type="GO" id="GO:0005634">
    <property type="term" value="C:nucleus"/>
    <property type="evidence" value="ECO:0007669"/>
    <property type="project" value="UniProtKB-SubCell"/>
</dbReference>
<dbReference type="OrthoDB" id="6159439at2759"/>
<organism evidence="10 11">
    <name type="scientific">Acanthaster planci</name>
    <name type="common">Crown-of-thorns starfish</name>
    <dbReference type="NCBI Taxonomy" id="133434"/>
    <lineage>
        <taxon>Eukaryota</taxon>
        <taxon>Metazoa</taxon>
        <taxon>Echinodermata</taxon>
        <taxon>Eleutherozoa</taxon>
        <taxon>Asterozoa</taxon>
        <taxon>Asteroidea</taxon>
        <taxon>Valvatacea</taxon>
        <taxon>Valvatida</taxon>
        <taxon>Acanthasteridae</taxon>
        <taxon>Acanthaster</taxon>
    </lineage>
</organism>
<dbReference type="PRINTS" id="PR00031">
    <property type="entry name" value="HTHREPRESSR"/>
</dbReference>
<evidence type="ECO:0000313" key="10">
    <source>
        <dbReference type="Proteomes" id="UP000694845"/>
    </source>
</evidence>
<dbReference type="PROSITE" id="PS50071">
    <property type="entry name" value="HOMEOBOX_2"/>
    <property type="match status" value="1"/>
</dbReference>
<dbReference type="KEGG" id="aplc:110984142"/>
<comment type="subcellular location">
    <subcellularLocation>
        <location evidence="1 6 7">Nucleus</location>
    </subcellularLocation>
</comment>
<feature type="compositionally biased region" description="Basic and acidic residues" evidence="8">
    <location>
        <begin position="160"/>
        <end position="169"/>
    </location>
</feature>
<keyword evidence="10" id="KW-1185">Reference proteome</keyword>
<dbReference type="InterPro" id="IPR009057">
    <property type="entry name" value="Homeodomain-like_sf"/>
</dbReference>
<dbReference type="AlphaFoldDB" id="A0A8B7Z3X9"/>
<evidence type="ECO:0000256" key="7">
    <source>
        <dbReference type="RuleBase" id="RU000682"/>
    </source>
</evidence>
<keyword evidence="3 6" id="KW-0238">DNA-binding</keyword>
<dbReference type="RefSeq" id="XP_022099667.1">
    <property type="nucleotide sequence ID" value="XM_022243975.1"/>
</dbReference>
<dbReference type="PROSITE" id="PS00027">
    <property type="entry name" value="HOMEOBOX_1"/>
    <property type="match status" value="1"/>
</dbReference>
<evidence type="ECO:0000259" key="9">
    <source>
        <dbReference type="PROSITE" id="PS50071"/>
    </source>
</evidence>
<protein>
    <submittedName>
        <fullName evidence="11">Paired box protein Pax-3-like isoform X1</fullName>
    </submittedName>
</protein>
<evidence type="ECO:0000256" key="5">
    <source>
        <dbReference type="ARBA" id="ARBA00023242"/>
    </source>
</evidence>
<dbReference type="GO" id="GO:0000977">
    <property type="term" value="F:RNA polymerase II transcription regulatory region sequence-specific DNA binding"/>
    <property type="evidence" value="ECO:0007669"/>
    <property type="project" value="TreeGrafter"/>
</dbReference>
<dbReference type="InterPro" id="IPR000047">
    <property type="entry name" value="HTH_motif"/>
</dbReference>
<dbReference type="InterPro" id="IPR001356">
    <property type="entry name" value="HD"/>
</dbReference>
<dbReference type="GO" id="GO:0000981">
    <property type="term" value="F:DNA-binding transcription factor activity, RNA polymerase II-specific"/>
    <property type="evidence" value="ECO:0007669"/>
    <property type="project" value="InterPro"/>
</dbReference>
<evidence type="ECO:0000256" key="3">
    <source>
        <dbReference type="ARBA" id="ARBA00023125"/>
    </source>
</evidence>
<dbReference type="FunFam" id="1.10.10.60:FF:000057">
    <property type="entry name" value="Short stature homeobox 2"/>
    <property type="match status" value="1"/>
</dbReference>
<accession>A0A8B7Z3X9</accession>
<evidence type="ECO:0000256" key="4">
    <source>
        <dbReference type="ARBA" id="ARBA00023155"/>
    </source>
</evidence>
<evidence type="ECO:0000313" key="11">
    <source>
        <dbReference type="RefSeq" id="XP_022099667.1"/>
    </source>
</evidence>
<sequence length="303" mass="34049">MNTTASLLPVGADKQTQRLQNCTSRTAKSEMTSPTACRRAPSDFSIAFILGMRSPTPSSRTVERCRIRAPLLTGTGPAWYLTGVPRAGEDDQSRRDSPILCRLHSLRTTFSVDLKRNLQSPPCSVGSRRSCHQNSHRDADSCRSRDISPRLGESAASSETGRDAVDAARKARRNRTTFTTYQLHQLERAFEKAQYPDVFKREDLAIRLGLSEARVQVWFQNRRAKWRKTEKIFSPVSPSSHHNQLYPGDFADYRSADLAIPTEHLPAVAAHNGNNPSWRTTANQDLQHCSLNTLPQYHPPLVR</sequence>
<gene>
    <name evidence="11" type="primary">LOC110984142</name>
</gene>
<evidence type="ECO:0000256" key="8">
    <source>
        <dbReference type="SAM" id="MobiDB-lite"/>
    </source>
</evidence>
<feature type="region of interest" description="Disordered" evidence="8">
    <location>
        <begin position="120"/>
        <end position="171"/>
    </location>
</feature>
<feature type="DNA-binding region" description="Homeobox" evidence="6">
    <location>
        <begin position="171"/>
        <end position="230"/>
    </location>
</feature>
<evidence type="ECO:0000256" key="1">
    <source>
        <dbReference type="ARBA" id="ARBA00004123"/>
    </source>
</evidence>
<dbReference type="Proteomes" id="UP000694845">
    <property type="component" value="Unplaced"/>
</dbReference>
<dbReference type="PANTHER" id="PTHR24329:SF543">
    <property type="entry name" value="FI01017P-RELATED"/>
    <property type="match status" value="1"/>
</dbReference>
<dbReference type="CDD" id="cd00086">
    <property type="entry name" value="homeodomain"/>
    <property type="match status" value="1"/>
</dbReference>
<reference evidence="11" key="1">
    <citation type="submission" date="2025-08" db="UniProtKB">
        <authorList>
            <consortium name="RefSeq"/>
        </authorList>
    </citation>
    <scope>IDENTIFICATION</scope>
</reference>
<keyword evidence="2" id="KW-0217">Developmental protein</keyword>